<dbReference type="Proteomes" id="UP000276437">
    <property type="component" value="Chromosome"/>
</dbReference>
<keyword evidence="2" id="KW-1185">Reference proteome</keyword>
<proteinExistence type="predicted"/>
<protein>
    <recommendedName>
        <fullName evidence="3">HD domain-containing protein</fullName>
    </recommendedName>
</protein>
<evidence type="ECO:0000313" key="1">
    <source>
        <dbReference type="EMBL" id="BBB92714.1"/>
    </source>
</evidence>
<accession>A0A348ANR6</accession>
<organism evidence="1 2">
    <name type="scientific">Methylomusa anaerophila</name>
    <dbReference type="NCBI Taxonomy" id="1930071"/>
    <lineage>
        <taxon>Bacteria</taxon>
        <taxon>Bacillati</taxon>
        <taxon>Bacillota</taxon>
        <taxon>Negativicutes</taxon>
        <taxon>Selenomonadales</taxon>
        <taxon>Sporomusaceae</taxon>
        <taxon>Methylomusa</taxon>
    </lineage>
</organism>
<dbReference type="KEGG" id="mana:MAMMFC1_03409"/>
<reference evidence="1 2" key="1">
    <citation type="journal article" date="2018" name="Int. J. Syst. Evol. Microbiol.">
        <title>Methylomusa anaerophila gen. nov., sp. nov., an anaerobic methanol-utilizing bacterium isolated from a microbial fuel cell.</title>
        <authorList>
            <person name="Amano N."/>
            <person name="Yamamuro A."/>
            <person name="Miyahara M."/>
            <person name="Kouzuma A."/>
            <person name="Abe T."/>
            <person name="Watanabe K."/>
        </authorList>
    </citation>
    <scope>NUCLEOTIDE SEQUENCE [LARGE SCALE GENOMIC DNA]</scope>
    <source>
        <strain evidence="1 2">MMFC1</strain>
    </source>
</reference>
<evidence type="ECO:0000313" key="2">
    <source>
        <dbReference type="Proteomes" id="UP000276437"/>
    </source>
</evidence>
<dbReference type="EMBL" id="AP018449">
    <property type="protein sequence ID" value="BBB92714.1"/>
    <property type="molecule type" value="Genomic_DNA"/>
</dbReference>
<name>A0A348ANR6_9FIRM</name>
<gene>
    <name evidence="1" type="ORF">MAMMFC1_03409</name>
</gene>
<dbReference type="AlphaFoldDB" id="A0A348ANR6"/>
<sequence>MTPLDVARKSATIRTSYSYLVRTADEITDQDLRQKVLQVLENPAPTFLTQYDEAEKKRIWQMLIDSRAISENITIEELFPFWADSNQAPQPFWSAPGSSYERHHSYPGGLALHTAMNVKVSLGLFQAYQEMYDCNLNRDMIIAGQILHDSQKAWTLQWEKDGSCYKQINIAGTGAHHVLGIAESVYRGFSPKVLLAQTCTHEHPGTRENEQKIRNWLLTACLLAGKDWETEPDVANELAVGNSQVEWFITYQGDHNWVLSLKAAAVTIEAMEQLASEVYHIGTEDSRTFHALRNYVFAQMSILKLYEILGKYGYQEFKNVVQSLVTS</sequence>
<evidence type="ECO:0008006" key="3">
    <source>
        <dbReference type="Google" id="ProtNLM"/>
    </source>
</evidence>